<sequence length="303" mass="34094">MTALPDEAVNRGCILVQVRLHETDLSSLRVPTPYFKLVSRLSYLPVLYGDIYDHYKSYILPDSLSHNGRNLWLEHDNIPLQWHLPVGVLFDALFGGHPRVPWQLTVHFSSGTPEQHIEHLPEHIRRHVPKPIPMTGSSAVNSFKIRFLNTLKQSLFLLHGTSVRFASLSKSDQTDLMDAVVEGRVDDFWSIARRVDLTCSAIADIKSVSIRLHVYGPPHLQLLRAFEPASSSLTSVRCLLRSVLPQEVADMCEDSHDDTLPRAQVLVHGVCASLDCSVRWLALYGLYCDQCLHIVVRLPGALT</sequence>
<dbReference type="InterPro" id="IPR048939">
    <property type="entry name" value="ATG5_UblA"/>
</dbReference>
<keyword evidence="3 5" id="KW-0832">Ubl conjugation</keyword>
<feature type="domain" description="Autophagy protein ATG5 UblA" evidence="8">
    <location>
        <begin position="11"/>
        <end position="108"/>
    </location>
</feature>
<keyword evidence="2 5" id="KW-1017">Isopeptide bond</keyword>
<evidence type="ECO:0000256" key="4">
    <source>
        <dbReference type="ARBA" id="ARBA00023006"/>
    </source>
</evidence>
<dbReference type="InterPro" id="IPR042526">
    <property type="entry name" value="Atg5_HR"/>
</dbReference>
<dbReference type="InParanoid" id="A0A0G4GXN8"/>
<feature type="domain" description="Autophagy protein ATG5 UblB" evidence="6">
    <location>
        <begin position="210"/>
        <end position="296"/>
    </location>
</feature>
<dbReference type="Gene3D" id="3.10.20.90">
    <property type="entry name" value="Phosphatidylinositol 3-kinase Catalytic Subunit, Chain A, domain 1"/>
    <property type="match status" value="1"/>
</dbReference>
<dbReference type="GO" id="GO:0000422">
    <property type="term" value="P:autophagy of mitochondrion"/>
    <property type="evidence" value="ECO:0007669"/>
    <property type="project" value="TreeGrafter"/>
</dbReference>
<dbReference type="Pfam" id="PF20638">
    <property type="entry name" value="ATG5_UblA"/>
    <property type="match status" value="1"/>
</dbReference>
<dbReference type="GO" id="GO:0019776">
    <property type="term" value="F:Atg8-family ligase activity"/>
    <property type="evidence" value="ECO:0007669"/>
    <property type="project" value="TreeGrafter"/>
</dbReference>
<dbReference type="OrthoDB" id="272162at2759"/>
<dbReference type="VEuPathDB" id="CryptoDB:Vbra_18977"/>
<keyword evidence="10" id="KW-1185">Reference proteome</keyword>
<proteinExistence type="inferred from homology"/>
<dbReference type="STRING" id="1169540.A0A0G4GXN8"/>
<dbReference type="GO" id="GO:0034045">
    <property type="term" value="C:phagophore assembly site membrane"/>
    <property type="evidence" value="ECO:0007669"/>
    <property type="project" value="UniProtKB-SubCell"/>
</dbReference>
<dbReference type="Proteomes" id="UP000041254">
    <property type="component" value="Unassembled WGS sequence"/>
</dbReference>
<dbReference type="Gene3D" id="3.10.20.620">
    <property type="match status" value="1"/>
</dbReference>
<evidence type="ECO:0000256" key="5">
    <source>
        <dbReference type="RuleBase" id="RU361202"/>
    </source>
</evidence>
<dbReference type="EMBL" id="CDMY01000869">
    <property type="protein sequence ID" value="CEM35874.1"/>
    <property type="molecule type" value="Genomic_DNA"/>
</dbReference>
<evidence type="ECO:0000313" key="10">
    <source>
        <dbReference type="Proteomes" id="UP000041254"/>
    </source>
</evidence>
<accession>A0A0G4GXN8</accession>
<comment type="subcellular location">
    <subcellularLocation>
        <location evidence="5">Preautophagosomal structure membrane</location>
        <topology evidence="5">Peripheral membrane protein</topology>
    </subcellularLocation>
</comment>
<evidence type="ECO:0000256" key="2">
    <source>
        <dbReference type="ARBA" id="ARBA00022499"/>
    </source>
</evidence>
<dbReference type="Pfam" id="PF04106">
    <property type="entry name" value="ATG5_UblB"/>
    <property type="match status" value="1"/>
</dbReference>
<dbReference type="GO" id="GO:0034274">
    <property type="term" value="C:Atg12-Atg5-Atg16 complex"/>
    <property type="evidence" value="ECO:0007669"/>
    <property type="project" value="TreeGrafter"/>
</dbReference>
<evidence type="ECO:0000313" key="9">
    <source>
        <dbReference type="EMBL" id="CEM35874.1"/>
    </source>
</evidence>
<dbReference type="AlphaFoldDB" id="A0A0G4GXN8"/>
<dbReference type="Gene3D" id="1.10.246.190">
    <property type="entry name" value="Autophagy protein Apg5, helix rich domain"/>
    <property type="match status" value="1"/>
</dbReference>
<keyword evidence="5" id="KW-0472">Membrane</keyword>
<evidence type="ECO:0000256" key="1">
    <source>
        <dbReference type="ARBA" id="ARBA00006910"/>
    </source>
</evidence>
<dbReference type="GO" id="GO:0034727">
    <property type="term" value="P:piecemeal microautophagy of the nucleus"/>
    <property type="evidence" value="ECO:0007669"/>
    <property type="project" value="TreeGrafter"/>
</dbReference>
<comment type="subunit">
    <text evidence="5">Conjugated with ATG12.</text>
</comment>
<dbReference type="InterPro" id="IPR042527">
    <property type="entry name" value="Atg5_UblA_dom_sf"/>
</dbReference>
<dbReference type="InterPro" id="IPR007239">
    <property type="entry name" value="Atg5"/>
</dbReference>
<protein>
    <recommendedName>
        <fullName evidence="5">Autophagy protein 5</fullName>
    </recommendedName>
</protein>
<keyword evidence="4 5" id="KW-0072">Autophagy</keyword>
<evidence type="ECO:0000259" key="7">
    <source>
        <dbReference type="Pfam" id="PF20637"/>
    </source>
</evidence>
<dbReference type="InterPro" id="IPR048940">
    <property type="entry name" value="ATG5_HBR"/>
</dbReference>
<evidence type="ECO:0000259" key="8">
    <source>
        <dbReference type="Pfam" id="PF20638"/>
    </source>
</evidence>
<reference evidence="9 10" key="1">
    <citation type="submission" date="2014-11" db="EMBL/GenBank/DDBJ databases">
        <authorList>
            <person name="Zhu J."/>
            <person name="Qi W."/>
            <person name="Song R."/>
        </authorList>
    </citation>
    <scope>NUCLEOTIDE SEQUENCE [LARGE SCALE GENOMIC DNA]</scope>
</reference>
<feature type="domain" description="Autophagy protein ATG5 alpha-helical bundle region" evidence="7">
    <location>
        <begin position="144"/>
        <end position="194"/>
    </location>
</feature>
<name>A0A0G4GXN8_VITBC</name>
<dbReference type="Pfam" id="PF20637">
    <property type="entry name" value="ATG5_HBR"/>
    <property type="match status" value="1"/>
</dbReference>
<dbReference type="PANTHER" id="PTHR13040:SF2">
    <property type="entry name" value="AUTOPHAGY PROTEIN 5"/>
    <property type="match status" value="1"/>
</dbReference>
<organism evidence="9 10">
    <name type="scientific">Vitrella brassicaformis (strain CCMP3155)</name>
    <dbReference type="NCBI Taxonomy" id="1169540"/>
    <lineage>
        <taxon>Eukaryota</taxon>
        <taxon>Sar</taxon>
        <taxon>Alveolata</taxon>
        <taxon>Colpodellida</taxon>
        <taxon>Vitrellaceae</taxon>
        <taxon>Vitrella</taxon>
    </lineage>
</organism>
<dbReference type="GO" id="GO:0044233">
    <property type="term" value="C:mitochondria-associated endoplasmic reticulum membrane contact site"/>
    <property type="evidence" value="ECO:0007669"/>
    <property type="project" value="TreeGrafter"/>
</dbReference>
<dbReference type="InterPro" id="IPR048318">
    <property type="entry name" value="ATG5_UblB"/>
</dbReference>
<gene>
    <name evidence="9" type="ORF">Vbra_18977</name>
</gene>
<evidence type="ECO:0000256" key="3">
    <source>
        <dbReference type="ARBA" id="ARBA00022843"/>
    </source>
</evidence>
<dbReference type="GO" id="GO:0006995">
    <property type="term" value="P:cellular response to nitrogen starvation"/>
    <property type="evidence" value="ECO:0007669"/>
    <property type="project" value="TreeGrafter"/>
</dbReference>
<comment type="function">
    <text evidence="5">Involved in autophagic vesicle formation.</text>
</comment>
<dbReference type="PANTHER" id="PTHR13040">
    <property type="entry name" value="AUTOPHAGY PROTEIN 5"/>
    <property type="match status" value="1"/>
</dbReference>
<comment type="similarity">
    <text evidence="1 5">Belongs to the ATG5 family.</text>
</comment>
<evidence type="ECO:0000259" key="6">
    <source>
        <dbReference type="Pfam" id="PF04106"/>
    </source>
</evidence>
<dbReference type="GO" id="GO:0005776">
    <property type="term" value="C:autophagosome"/>
    <property type="evidence" value="ECO:0007669"/>
    <property type="project" value="TreeGrafter"/>
</dbReference>
<dbReference type="GO" id="GO:0061908">
    <property type="term" value="C:phagophore"/>
    <property type="evidence" value="ECO:0007669"/>
    <property type="project" value="TreeGrafter"/>
</dbReference>